<evidence type="ECO:0000313" key="1">
    <source>
        <dbReference type="EMBL" id="CAI0390730.1"/>
    </source>
</evidence>
<dbReference type="AlphaFoldDB" id="A0AAV0HZI3"/>
<dbReference type="SUPFAM" id="SSF54518">
    <property type="entry name" value="Tubby C-terminal domain-like"/>
    <property type="match status" value="1"/>
</dbReference>
<name>A0AAV0HZI3_9ROSI</name>
<reference evidence="1" key="1">
    <citation type="submission" date="2022-08" db="EMBL/GenBank/DDBJ databases">
        <authorList>
            <person name="Gutierrez-Valencia J."/>
        </authorList>
    </citation>
    <scope>NUCLEOTIDE SEQUENCE</scope>
</reference>
<dbReference type="Gene3D" id="2.40.160.200">
    <property type="entry name" value="LURP1-related"/>
    <property type="match status" value="1"/>
</dbReference>
<evidence type="ECO:0000313" key="2">
    <source>
        <dbReference type="Proteomes" id="UP001154282"/>
    </source>
</evidence>
<organism evidence="1 2">
    <name type="scientific">Linum tenue</name>
    <dbReference type="NCBI Taxonomy" id="586396"/>
    <lineage>
        <taxon>Eukaryota</taxon>
        <taxon>Viridiplantae</taxon>
        <taxon>Streptophyta</taxon>
        <taxon>Embryophyta</taxon>
        <taxon>Tracheophyta</taxon>
        <taxon>Spermatophyta</taxon>
        <taxon>Magnoliopsida</taxon>
        <taxon>eudicotyledons</taxon>
        <taxon>Gunneridae</taxon>
        <taxon>Pentapetalae</taxon>
        <taxon>rosids</taxon>
        <taxon>fabids</taxon>
        <taxon>Malpighiales</taxon>
        <taxon>Linaceae</taxon>
        <taxon>Linum</taxon>
    </lineage>
</organism>
<gene>
    <name evidence="1" type="ORF">LITE_LOCUS6856</name>
</gene>
<protein>
    <submittedName>
        <fullName evidence="1">Uncharacterized protein</fullName>
    </submittedName>
</protein>
<comment type="caution">
    <text evidence="1">The sequence shown here is derived from an EMBL/GenBank/DDBJ whole genome shotgun (WGS) entry which is preliminary data.</text>
</comment>
<dbReference type="InterPro" id="IPR025659">
    <property type="entry name" value="Tubby-like_C"/>
</dbReference>
<dbReference type="InterPro" id="IPR038595">
    <property type="entry name" value="LOR_sf"/>
</dbReference>
<dbReference type="Proteomes" id="UP001154282">
    <property type="component" value="Unassembled WGS sequence"/>
</dbReference>
<accession>A0AAV0HZI3</accession>
<dbReference type="EMBL" id="CAMGYJ010000003">
    <property type="protein sequence ID" value="CAI0390730.1"/>
    <property type="molecule type" value="Genomic_DNA"/>
</dbReference>
<sequence length="77" mass="8931">MKEINRGIADDEGFVNREEKHFTIFKTSLLYANDGFTVYDCSNDELVFRVDLCEPDARDRDELVLMGPHGRCVRDTM</sequence>
<keyword evidence="2" id="KW-1185">Reference proteome</keyword>
<proteinExistence type="predicted"/>